<name>A0AAJ5WXP0_9BACT</name>
<dbReference type="CDD" id="cd00038">
    <property type="entry name" value="CAP_ED"/>
    <property type="match status" value="1"/>
</dbReference>
<gene>
    <name evidence="2" type="ORF">P0Y53_11300</name>
</gene>
<dbReference type="PROSITE" id="PS50042">
    <property type="entry name" value="CNMP_BINDING_3"/>
    <property type="match status" value="1"/>
</dbReference>
<protein>
    <submittedName>
        <fullName evidence="2">Crp/Fnr family transcriptional regulator</fullName>
    </submittedName>
</protein>
<organism evidence="2 3">
    <name type="scientific">Candidatus Pseudobacter hemicellulosilyticus</name>
    <dbReference type="NCBI Taxonomy" id="3121375"/>
    <lineage>
        <taxon>Bacteria</taxon>
        <taxon>Pseudomonadati</taxon>
        <taxon>Bacteroidota</taxon>
        <taxon>Chitinophagia</taxon>
        <taxon>Chitinophagales</taxon>
        <taxon>Chitinophagaceae</taxon>
        <taxon>Pseudobacter</taxon>
    </lineage>
</organism>
<reference evidence="2" key="1">
    <citation type="submission" date="2023-03" db="EMBL/GenBank/DDBJ databases">
        <title>Andean soil-derived lignocellulolytic bacterial consortium as a source of novel taxa and putative plastic-active enzymes.</title>
        <authorList>
            <person name="Diaz-Garcia L."/>
            <person name="Chuvochina M."/>
            <person name="Feuerriegel G."/>
            <person name="Bunk B."/>
            <person name="Sproer C."/>
            <person name="Streit W.R."/>
            <person name="Rodriguez L.M."/>
            <person name="Overmann J."/>
            <person name="Jimenez D.J."/>
        </authorList>
    </citation>
    <scope>NUCLEOTIDE SEQUENCE</scope>
    <source>
        <strain evidence="2">MAG 7</strain>
    </source>
</reference>
<dbReference type="SUPFAM" id="SSF51206">
    <property type="entry name" value="cAMP-binding domain-like"/>
    <property type="match status" value="1"/>
</dbReference>
<proteinExistence type="predicted"/>
<evidence type="ECO:0000259" key="1">
    <source>
        <dbReference type="PROSITE" id="PS50042"/>
    </source>
</evidence>
<dbReference type="Gene3D" id="2.60.120.10">
    <property type="entry name" value="Jelly Rolls"/>
    <property type="match status" value="1"/>
</dbReference>
<evidence type="ECO:0000313" key="3">
    <source>
        <dbReference type="Proteomes" id="UP001220610"/>
    </source>
</evidence>
<accession>A0AAJ5WXP0</accession>
<dbReference type="AlphaFoldDB" id="A0AAJ5WXP0"/>
<dbReference type="InterPro" id="IPR000595">
    <property type="entry name" value="cNMP-bd_dom"/>
</dbReference>
<dbReference type="Proteomes" id="UP001220610">
    <property type="component" value="Chromosome"/>
</dbReference>
<dbReference type="Pfam" id="PF00027">
    <property type="entry name" value="cNMP_binding"/>
    <property type="match status" value="1"/>
</dbReference>
<dbReference type="SMART" id="SM00100">
    <property type="entry name" value="cNMP"/>
    <property type="match status" value="1"/>
</dbReference>
<evidence type="ECO:0000313" key="2">
    <source>
        <dbReference type="EMBL" id="WEK38084.1"/>
    </source>
</evidence>
<sequence length="216" mass="25523">MTRSLDVKNYFDPFYTTVHAITRLRRDQLALLLPYFEVVSFTRKSLLLQDGEVENYLSLVLRGMVRKYVQLKNQGEVTLQLATEGHFIQSDISFNFRRPSEVLLEALEPCIVVRLHYNKMEEMMVRHPWMEEVGRILAGAMAEKRDARIYNLLKQTPRERFIAYMQKHPTMLQRVPQKILASYLNIQPETFSRLKHLMRKRSGDEDPTHSPQAQVW</sequence>
<feature type="domain" description="Cyclic nucleotide-binding" evidence="1">
    <location>
        <begin position="20"/>
        <end position="124"/>
    </location>
</feature>
<dbReference type="EMBL" id="CP119311">
    <property type="protein sequence ID" value="WEK38084.1"/>
    <property type="molecule type" value="Genomic_DNA"/>
</dbReference>
<dbReference type="InterPro" id="IPR018490">
    <property type="entry name" value="cNMP-bd_dom_sf"/>
</dbReference>
<dbReference type="InterPro" id="IPR014710">
    <property type="entry name" value="RmlC-like_jellyroll"/>
</dbReference>